<protein>
    <submittedName>
        <fullName evidence="8">Membrane-bound ClpP-class protease associated with aq_911</fullName>
    </submittedName>
</protein>
<dbReference type="GO" id="GO:0008233">
    <property type="term" value="F:peptidase activity"/>
    <property type="evidence" value="ECO:0007669"/>
    <property type="project" value="UniProtKB-KW"/>
</dbReference>
<dbReference type="InterPro" id="IPR029045">
    <property type="entry name" value="ClpP/crotonase-like_dom_sf"/>
</dbReference>
<gene>
    <name evidence="8" type="ORF">MNBD_PLANCTO03-845</name>
</gene>
<evidence type="ECO:0000256" key="4">
    <source>
        <dbReference type="ARBA" id="ARBA00023136"/>
    </source>
</evidence>
<organism evidence="8">
    <name type="scientific">hydrothermal vent metagenome</name>
    <dbReference type="NCBI Taxonomy" id="652676"/>
    <lineage>
        <taxon>unclassified sequences</taxon>
        <taxon>metagenomes</taxon>
        <taxon>ecological metagenomes</taxon>
    </lineage>
</organism>
<evidence type="ECO:0000259" key="7">
    <source>
        <dbReference type="PROSITE" id="PS50801"/>
    </source>
</evidence>
<feature type="transmembrane region" description="Helical" evidence="6">
    <location>
        <begin position="454"/>
        <end position="475"/>
    </location>
</feature>
<dbReference type="InterPro" id="IPR052165">
    <property type="entry name" value="Membrane_assoc_protease"/>
</dbReference>
<reference evidence="8" key="1">
    <citation type="submission" date="2018-06" db="EMBL/GenBank/DDBJ databases">
        <authorList>
            <person name="Zhirakovskaya E."/>
        </authorList>
    </citation>
    <scope>NUCLEOTIDE SEQUENCE</scope>
</reference>
<keyword evidence="8" id="KW-0378">Hydrolase</keyword>
<dbReference type="InterPro" id="IPR002810">
    <property type="entry name" value="NfeD-like_C"/>
</dbReference>
<dbReference type="PROSITE" id="PS50801">
    <property type="entry name" value="STAS"/>
    <property type="match status" value="1"/>
</dbReference>
<dbReference type="GO" id="GO:0006508">
    <property type="term" value="P:proteolysis"/>
    <property type="evidence" value="ECO:0007669"/>
    <property type="project" value="UniProtKB-KW"/>
</dbReference>
<dbReference type="Gene3D" id="3.90.226.10">
    <property type="entry name" value="2-enoyl-CoA Hydratase, Chain A, domain 1"/>
    <property type="match status" value="1"/>
</dbReference>
<dbReference type="InterPro" id="IPR056738">
    <property type="entry name" value="NfeD1b_N"/>
</dbReference>
<dbReference type="PANTHER" id="PTHR33507:SF3">
    <property type="entry name" value="INNER MEMBRANE PROTEIN YBBJ"/>
    <property type="match status" value="1"/>
</dbReference>
<name>A0A3B1D4M2_9ZZZZ</name>
<accession>A0A3B1D4M2</accession>
<keyword evidence="4 6" id="KW-0472">Membrane</keyword>
<keyword evidence="3 6" id="KW-1133">Transmembrane helix</keyword>
<dbReference type="Pfam" id="PF24961">
    <property type="entry name" value="NfeD_membrane"/>
    <property type="match status" value="1"/>
</dbReference>
<evidence type="ECO:0000256" key="6">
    <source>
        <dbReference type="SAM" id="Phobius"/>
    </source>
</evidence>
<feature type="transmembrane region" description="Helical" evidence="6">
    <location>
        <begin position="371"/>
        <end position="394"/>
    </location>
</feature>
<evidence type="ECO:0000256" key="3">
    <source>
        <dbReference type="ARBA" id="ARBA00022989"/>
    </source>
</evidence>
<feature type="transmembrane region" description="Helical" evidence="6">
    <location>
        <begin position="401"/>
        <end position="421"/>
    </location>
</feature>
<dbReference type="GO" id="GO:0005886">
    <property type="term" value="C:plasma membrane"/>
    <property type="evidence" value="ECO:0007669"/>
    <property type="project" value="TreeGrafter"/>
</dbReference>
<dbReference type="Pfam" id="PF25145">
    <property type="entry name" value="NfeD1b_N"/>
    <property type="match status" value="1"/>
</dbReference>
<dbReference type="Pfam" id="PF01957">
    <property type="entry name" value="NfeD"/>
    <property type="match status" value="1"/>
</dbReference>
<sequence length="605" mass="63257">MMKSMTGNSGTWLVRLMAVVLSLTLGLAVTAQEAGQTPTAPQGGANSPTAIPSHRQADNVAIITIEGPITRITSYSFQRRLAIAEQSGADAVVIDLNTPGGEVGAVLEITDAIRNSPITNSVAWINPTAYSGGAIIALACKEIVTTQSARMGDALPIAIGPGGLQSLPEAERQKITAPLLGEVVGSARLRGWDEFVVQGFVALGVELWWVRDTQTGQAFAINEAEYRMLFEGDPPRTRPILSNAPRLTPADPEEQPEGDAASETDPNADPDAFRAAGPRVAAIEVDSVEIGRESTRRIVSADQKGQVELIGYLCTGDGPLILDAEQLAMLGFAANLDPTGGLDSIMNDADLERFFGAKNLRRLEPSWSEGLVIFATHPAARGVLIVIFLVMLFLEMSHPGVGVPGAIALVALVGLLAPPALIGLANWWEIGAIALGILLIFVEVLLLPGFGIPGIAGLLLLFGGMLGTFVGDTGGLFPNSPVEQTNLFYGMLTMVLSVVTASIGMYYIAKNFGSIPLLGRLILSDDAESGDGLLAAIPVGGDAVPAVGSVGKAITPLRPAGDAEFDGRVVDVVSDLGYVEAGARVRVVAADEFRVVVEEIGEDMG</sequence>
<dbReference type="Gene3D" id="2.40.50.140">
    <property type="entry name" value="Nucleic acid-binding proteins"/>
    <property type="match status" value="1"/>
</dbReference>
<dbReference type="InterPro" id="IPR056739">
    <property type="entry name" value="NfeD_membrane"/>
</dbReference>
<evidence type="ECO:0000256" key="1">
    <source>
        <dbReference type="ARBA" id="ARBA00004141"/>
    </source>
</evidence>
<feature type="transmembrane region" description="Helical" evidence="6">
    <location>
        <begin position="487"/>
        <end position="509"/>
    </location>
</feature>
<evidence type="ECO:0000313" key="8">
    <source>
        <dbReference type="EMBL" id="VAX37109.1"/>
    </source>
</evidence>
<comment type="subcellular location">
    <subcellularLocation>
        <location evidence="1">Membrane</location>
        <topology evidence="1">Multi-pass membrane protein</topology>
    </subcellularLocation>
</comment>
<feature type="compositionally biased region" description="Acidic residues" evidence="5">
    <location>
        <begin position="251"/>
        <end position="268"/>
    </location>
</feature>
<evidence type="ECO:0000256" key="5">
    <source>
        <dbReference type="SAM" id="MobiDB-lite"/>
    </source>
</evidence>
<dbReference type="EMBL" id="UOGK01000101">
    <property type="protein sequence ID" value="VAX37109.1"/>
    <property type="molecule type" value="Genomic_DNA"/>
</dbReference>
<dbReference type="SUPFAM" id="SSF52096">
    <property type="entry name" value="ClpP/crotonase"/>
    <property type="match status" value="1"/>
</dbReference>
<feature type="transmembrane region" description="Helical" evidence="6">
    <location>
        <begin position="427"/>
        <end position="447"/>
    </location>
</feature>
<keyword evidence="8" id="KW-0645">Protease</keyword>
<keyword evidence="2 6" id="KW-0812">Transmembrane</keyword>
<feature type="region of interest" description="Disordered" evidence="5">
    <location>
        <begin position="232"/>
        <end position="276"/>
    </location>
</feature>
<dbReference type="AlphaFoldDB" id="A0A3B1D4M2"/>
<feature type="domain" description="STAS" evidence="7">
    <location>
        <begin position="50"/>
        <end position="97"/>
    </location>
</feature>
<proteinExistence type="predicted"/>
<dbReference type="PANTHER" id="PTHR33507">
    <property type="entry name" value="INNER MEMBRANE PROTEIN YBBJ"/>
    <property type="match status" value="1"/>
</dbReference>
<evidence type="ECO:0000256" key="2">
    <source>
        <dbReference type="ARBA" id="ARBA00022692"/>
    </source>
</evidence>
<dbReference type="InterPro" id="IPR002645">
    <property type="entry name" value="STAS_dom"/>
</dbReference>
<dbReference type="InterPro" id="IPR012340">
    <property type="entry name" value="NA-bd_OB-fold"/>
</dbReference>